<dbReference type="Pfam" id="PF16653">
    <property type="entry name" value="Sacchrp_dh_C"/>
    <property type="match status" value="1"/>
</dbReference>
<proteinExistence type="predicted"/>
<protein>
    <submittedName>
        <fullName evidence="3">Saccharopine dehydrogenase</fullName>
    </submittedName>
</protein>
<dbReference type="Proteomes" id="UP000290172">
    <property type="component" value="Unassembled WGS sequence"/>
</dbReference>
<evidence type="ECO:0000259" key="2">
    <source>
        <dbReference type="Pfam" id="PF16653"/>
    </source>
</evidence>
<dbReference type="InterPro" id="IPR005097">
    <property type="entry name" value="Sacchrp_dh_NADP-bd"/>
</dbReference>
<feature type="domain" description="Saccharopine dehydrogenase NADP binding" evidence="1">
    <location>
        <begin position="6"/>
        <end position="138"/>
    </location>
</feature>
<dbReference type="Pfam" id="PF03435">
    <property type="entry name" value="Sacchrp_dh_NADP"/>
    <property type="match status" value="1"/>
</dbReference>
<comment type="caution">
    <text evidence="3">The sequence shown here is derived from an EMBL/GenBank/DDBJ whole genome shotgun (WGS) entry which is preliminary data.</text>
</comment>
<dbReference type="Gene3D" id="3.40.50.720">
    <property type="entry name" value="NAD(P)-binding Rossmann-like Domain"/>
    <property type="match status" value="1"/>
</dbReference>
<sequence>MDKKGILIIGAGGVSRVATVKCAMNIDTFEKITLASRTLSKCEAIAADIKKNQGVEIGVAQVDADSVDSLVELINKLNPKVVLNVALPYQDLTIMDACTKCKVDYVDTANYEHPDEAKFEYKLQWARDEQFKEAGIKALLGSGFDPGVTGVYCAYAQQNLFDEIHYIDIMDCNAGDHGYPFATNFNPEINLREVSANGRYWEDGKWIETKPLEIRVEHDYPEVGVKPSYLLYHEELESLSKNIKGLKRIRFFMTFGDSYIQHMNCLQNVGMLGIEPVMHKGVEIIPIEFLTTLLPDPASLGPRTVGKTNIGCIIEGFKDGKKKKIYIYNVCDHQECYKETGAQAVSYTTGVPAMIGTKMLYKGIWDGKGVFNIEEFDAKPFMDELMTQGLPWKILELE</sequence>
<dbReference type="EMBL" id="PDKJ01000002">
    <property type="protein sequence ID" value="RXJ69640.1"/>
    <property type="molecule type" value="Genomic_DNA"/>
</dbReference>
<feature type="domain" description="Saccharopine dehydrogenase-like C-terminal" evidence="2">
    <location>
        <begin position="143"/>
        <end position="389"/>
    </location>
</feature>
<dbReference type="SUPFAM" id="SSF51735">
    <property type="entry name" value="NAD(P)-binding Rossmann-fold domains"/>
    <property type="match status" value="1"/>
</dbReference>
<dbReference type="PANTHER" id="PTHR43796">
    <property type="entry name" value="CARBOXYNORSPERMIDINE SYNTHASE"/>
    <property type="match status" value="1"/>
</dbReference>
<name>A0A4Q0YGB8_9BACT</name>
<dbReference type="InterPro" id="IPR032095">
    <property type="entry name" value="Sacchrp_dh-like_C"/>
</dbReference>
<dbReference type="PANTHER" id="PTHR43796:SF2">
    <property type="entry name" value="CARBOXYNORSPERMIDINE SYNTHASE"/>
    <property type="match status" value="1"/>
</dbReference>
<dbReference type="InterPro" id="IPR036291">
    <property type="entry name" value="NAD(P)-bd_dom_sf"/>
</dbReference>
<dbReference type="AlphaFoldDB" id="A0A4Q0YGB8"/>
<accession>A0A4Q0YGB8</accession>
<dbReference type="RefSeq" id="WP_128978830.1">
    <property type="nucleotide sequence ID" value="NZ_PDKJ01000002.1"/>
</dbReference>
<evidence type="ECO:0000313" key="3">
    <source>
        <dbReference type="EMBL" id="RXJ69640.1"/>
    </source>
</evidence>
<evidence type="ECO:0000313" key="4">
    <source>
        <dbReference type="Proteomes" id="UP000290172"/>
    </source>
</evidence>
<reference evidence="3 4" key="1">
    <citation type="submission" date="2017-10" db="EMBL/GenBank/DDBJ databases">
        <title>Genomics of the genus Arcobacter.</title>
        <authorList>
            <person name="Perez-Cataluna A."/>
            <person name="Figueras M.J."/>
        </authorList>
    </citation>
    <scope>NUCLEOTIDE SEQUENCE [LARGE SCALE GENOMIC DNA]</scope>
    <source>
        <strain evidence="3 4">CECT 8993</strain>
    </source>
</reference>
<organism evidence="3 4">
    <name type="scientific">Halarcobacter ebronensis</name>
    <dbReference type="NCBI Taxonomy" id="1462615"/>
    <lineage>
        <taxon>Bacteria</taxon>
        <taxon>Pseudomonadati</taxon>
        <taxon>Campylobacterota</taxon>
        <taxon>Epsilonproteobacteria</taxon>
        <taxon>Campylobacterales</taxon>
        <taxon>Arcobacteraceae</taxon>
        <taxon>Halarcobacter</taxon>
    </lineage>
</organism>
<gene>
    <name evidence="3" type="ORF">CRV08_02750</name>
</gene>
<dbReference type="Gene3D" id="3.30.360.10">
    <property type="entry name" value="Dihydrodipicolinate Reductase, domain 2"/>
    <property type="match status" value="1"/>
</dbReference>
<evidence type="ECO:0000259" key="1">
    <source>
        <dbReference type="Pfam" id="PF03435"/>
    </source>
</evidence>